<name>A0ABR0ACZ2_9CRUS</name>
<dbReference type="EMBL" id="JAOYFB010000037">
    <property type="protein sequence ID" value="KAK4022996.1"/>
    <property type="molecule type" value="Genomic_DNA"/>
</dbReference>
<evidence type="ECO:0000313" key="1">
    <source>
        <dbReference type="EMBL" id="KAK4022996.1"/>
    </source>
</evidence>
<accession>A0ABR0ACZ2</accession>
<evidence type="ECO:0000313" key="2">
    <source>
        <dbReference type="Proteomes" id="UP001234178"/>
    </source>
</evidence>
<organism evidence="1 2">
    <name type="scientific">Daphnia magna</name>
    <dbReference type="NCBI Taxonomy" id="35525"/>
    <lineage>
        <taxon>Eukaryota</taxon>
        <taxon>Metazoa</taxon>
        <taxon>Ecdysozoa</taxon>
        <taxon>Arthropoda</taxon>
        <taxon>Crustacea</taxon>
        <taxon>Branchiopoda</taxon>
        <taxon>Diplostraca</taxon>
        <taxon>Cladocera</taxon>
        <taxon>Anomopoda</taxon>
        <taxon>Daphniidae</taxon>
        <taxon>Daphnia</taxon>
    </lineage>
</organism>
<gene>
    <name evidence="1" type="ORF">OUZ56_008436</name>
</gene>
<proteinExistence type="predicted"/>
<comment type="caution">
    <text evidence="1">The sequence shown here is derived from an EMBL/GenBank/DDBJ whole genome shotgun (WGS) entry which is preliminary data.</text>
</comment>
<reference evidence="1 2" key="1">
    <citation type="journal article" date="2023" name="Nucleic Acids Res.">
        <title>The hologenome of Daphnia magna reveals possible DNA methylation and microbiome-mediated evolution of the host genome.</title>
        <authorList>
            <person name="Chaturvedi A."/>
            <person name="Li X."/>
            <person name="Dhandapani V."/>
            <person name="Marshall H."/>
            <person name="Kissane S."/>
            <person name="Cuenca-Cambronero M."/>
            <person name="Asole G."/>
            <person name="Calvet F."/>
            <person name="Ruiz-Romero M."/>
            <person name="Marangio P."/>
            <person name="Guigo R."/>
            <person name="Rago D."/>
            <person name="Mirbahai L."/>
            <person name="Eastwood N."/>
            <person name="Colbourne J.K."/>
            <person name="Zhou J."/>
            <person name="Mallon E."/>
            <person name="Orsini L."/>
        </authorList>
    </citation>
    <scope>NUCLEOTIDE SEQUENCE [LARGE SCALE GENOMIC DNA]</scope>
    <source>
        <strain evidence="1">LRV0_1</strain>
    </source>
</reference>
<sequence>MALAYGTPNYPLKFQHLGWGHLFFFAENNHHQPMPSSGHGTHLFEIPPTGGGAESLSIPITINIDFIVPVTITSCCKNIPVYLAVEMDDALWSVALLRN</sequence>
<keyword evidence="2" id="KW-1185">Reference proteome</keyword>
<dbReference type="Proteomes" id="UP001234178">
    <property type="component" value="Unassembled WGS sequence"/>
</dbReference>
<protein>
    <submittedName>
        <fullName evidence="1">Uncharacterized protein</fullName>
    </submittedName>
</protein>